<sequence length="34" mass="3678">MTAHVIINAIDPKLPAILSKKVLTGLQCLYKLGD</sequence>
<evidence type="ECO:0000313" key="1">
    <source>
        <dbReference type="EMBL" id="MDQ0198678.1"/>
    </source>
</evidence>
<comment type="caution">
    <text evidence="1">The sequence shown here is derived from an EMBL/GenBank/DDBJ whole genome shotgun (WGS) entry which is preliminary data.</text>
</comment>
<proteinExistence type="predicted"/>
<name>A0ABT9XSZ5_9BACI</name>
<reference evidence="1 2" key="1">
    <citation type="submission" date="2023-07" db="EMBL/GenBank/DDBJ databases">
        <title>Genomic Encyclopedia of Type Strains, Phase IV (KMG-IV): sequencing the most valuable type-strain genomes for metagenomic binning, comparative biology and taxonomic classification.</title>
        <authorList>
            <person name="Goeker M."/>
        </authorList>
    </citation>
    <scope>NUCLEOTIDE SEQUENCE [LARGE SCALE GENOMIC DNA]</scope>
    <source>
        <strain evidence="1 2">DSM 27594</strain>
    </source>
</reference>
<gene>
    <name evidence="1" type="ORF">J2S10_001819</name>
</gene>
<dbReference type="Proteomes" id="UP001224122">
    <property type="component" value="Unassembled WGS sequence"/>
</dbReference>
<protein>
    <submittedName>
        <fullName evidence="1">Beta-glucosidase-like glycosyl hydrolase</fullName>
    </submittedName>
</protein>
<accession>A0ABT9XSZ5</accession>
<organism evidence="1 2">
    <name type="scientific">Neobacillus ginsengisoli</name>
    <dbReference type="NCBI Taxonomy" id="904295"/>
    <lineage>
        <taxon>Bacteria</taxon>
        <taxon>Bacillati</taxon>
        <taxon>Bacillota</taxon>
        <taxon>Bacilli</taxon>
        <taxon>Bacillales</taxon>
        <taxon>Bacillaceae</taxon>
        <taxon>Neobacillus</taxon>
    </lineage>
</organism>
<keyword evidence="2" id="KW-1185">Reference proteome</keyword>
<evidence type="ECO:0000313" key="2">
    <source>
        <dbReference type="Proteomes" id="UP001224122"/>
    </source>
</evidence>
<dbReference type="EMBL" id="JAUSTW010000002">
    <property type="protein sequence ID" value="MDQ0198678.1"/>
    <property type="molecule type" value="Genomic_DNA"/>
</dbReference>